<dbReference type="AlphaFoldDB" id="A0A9D4RJ88"/>
<evidence type="ECO:0000256" key="8">
    <source>
        <dbReference type="ARBA" id="ARBA00023224"/>
    </source>
</evidence>
<evidence type="ECO:0000256" key="9">
    <source>
        <dbReference type="SAM" id="MobiDB-lite"/>
    </source>
</evidence>
<keyword evidence="3 10" id="KW-1133">Transmembrane helix</keyword>
<gene>
    <name evidence="12" type="ORF">DPMN_031589</name>
</gene>
<feature type="transmembrane region" description="Helical" evidence="10">
    <location>
        <begin position="190"/>
        <end position="213"/>
    </location>
</feature>
<proteinExistence type="predicted"/>
<feature type="transmembrane region" description="Helical" evidence="10">
    <location>
        <begin position="256"/>
        <end position="278"/>
    </location>
</feature>
<feature type="transmembrane region" description="Helical" evidence="10">
    <location>
        <begin position="12"/>
        <end position="37"/>
    </location>
</feature>
<evidence type="ECO:0000256" key="3">
    <source>
        <dbReference type="ARBA" id="ARBA00022989"/>
    </source>
</evidence>
<feature type="transmembrane region" description="Helical" evidence="10">
    <location>
        <begin position="49"/>
        <end position="70"/>
    </location>
</feature>
<keyword evidence="13" id="KW-1185">Reference proteome</keyword>
<keyword evidence="2 10" id="KW-0812">Transmembrane</keyword>
<dbReference type="PROSITE" id="PS50259">
    <property type="entry name" value="G_PROTEIN_RECEP_F3_4"/>
    <property type="match status" value="1"/>
</dbReference>
<dbReference type="GO" id="GO:0038039">
    <property type="term" value="C:G protein-coupled receptor heterodimeric complex"/>
    <property type="evidence" value="ECO:0007669"/>
    <property type="project" value="TreeGrafter"/>
</dbReference>
<evidence type="ECO:0000256" key="2">
    <source>
        <dbReference type="ARBA" id="ARBA00022692"/>
    </source>
</evidence>
<name>A0A9D4RJ88_DREPO</name>
<keyword evidence="4" id="KW-0297">G-protein coupled receptor</keyword>
<keyword evidence="6" id="KW-0675">Receptor</keyword>
<evidence type="ECO:0000256" key="6">
    <source>
        <dbReference type="ARBA" id="ARBA00023170"/>
    </source>
</evidence>
<reference evidence="12" key="1">
    <citation type="journal article" date="2019" name="bioRxiv">
        <title>The Genome of the Zebra Mussel, Dreissena polymorpha: A Resource for Invasive Species Research.</title>
        <authorList>
            <person name="McCartney M.A."/>
            <person name="Auch B."/>
            <person name="Kono T."/>
            <person name="Mallez S."/>
            <person name="Zhang Y."/>
            <person name="Obille A."/>
            <person name="Becker A."/>
            <person name="Abrahante J.E."/>
            <person name="Garbe J."/>
            <person name="Badalamenti J.P."/>
            <person name="Herman A."/>
            <person name="Mangelson H."/>
            <person name="Liachko I."/>
            <person name="Sullivan S."/>
            <person name="Sone E.D."/>
            <person name="Koren S."/>
            <person name="Silverstein K.A.T."/>
            <person name="Beckman K.B."/>
            <person name="Gohl D.M."/>
        </authorList>
    </citation>
    <scope>NUCLEOTIDE SEQUENCE</scope>
    <source>
        <strain evidence="12">Duluth1</strain>
        <tissue evidence="12">Whole animal</tissue>
    </source>
</reference>
<comment type="caution">
    <text evidence="12">The sequence shown here is derived from an EMBL/GenBank/DDBJ whole genome shotgun (WGS) entry which is preliminary data.</text>
</comment>
<evidence type="ECO:0000256" key="7">
    <source>
        <dbReference type="ARBA" id="ARBA00023180"/>
    </source>
</evidence>
<dbReference type="InterPro" id="IPR017978">
    <property type="entry name" value="GPCR_3_C"/>
</dbReference>
<dbReference type="OrthoDB" id="2150267at2759"/>
<feature type="region of interest" description="Disordered" evidence="9">
    <location>
        <begin position="372"/>
        <end position="394"/>
    </location>
</feature>
<dbReference type="GO" id="GO:0004965">
    <property type="term" value="F:G protein-coupled GABA receptor activity"/>
    <property type="evidence" value="ECO:0007669"/>
    <property type="project" value="InterPro"/>
</dbReference>
<feature type="transmembrane region" description="Helical" evidence="10">
    <location>
        <begin position="130"/>
        <end position="151"/>
    </location>
</feature>
<dbReference type="Proteomes" id="UP000828390">
    <property type="component" value="Unassembled WGS sequence"/>
</dbReference>
<protein>
    <recommendedName>
        <fullName evidence="11">G-protein coupled receptors family 3 profile domain-containing protein</fullName>
    </recommendedName>
</protein>
<keyword evidence="5 10" id="KW-0472">Membrane</keyword>
<dbReference type="PANTHER" id="PTHR10519:SF20">
    <property type="entry name" value="G-PROTEIN COUPLED RECEPTOR 156-RELATED"/>
    <property type="match status" value="1"/>
</dbReference>
<evidence type="ECO:0000256" key="5">
    <source>
        <dbReference type="ARBA" id="ARBA00023136"/>
    </source>
</evidence>
<accession>A0A9D4RJ88</accession>
<feature type="region of interest" description="Disordered" evidence="9">
    <location>
        <begin position="535"/>
        <end position="563"/>
    </location>
</feature>
<dbReference type="Pfam" id="PF00003">
    <property type="entry name" value="7tm_3"/>
    <property type="match status" value="1"/>
</dbReference>
<feature type="transmembrane region" description="Helical" evidence="10">
    <location>
        <begin position="229"/>
        <end position="250"/>
    </location>
</feature>
<keyword evidence="8" id="KW-0807">Transducer</keyword>
<evidence type="ECO:0000256" key="1">
    <source>
        <dbReference type="ARBA" id="ARBA00004141"/>
    </source>
</evidence>
<dbReference type="EMBL" id="JAIWYP010000002">
    <property type="protein sequence ID" value="KAH3868442.1"/>
    <property type="molecule type" value="Genomic_DNA"/>
</dbReference>
<keyword evidence="7" id="KW-0325">Glycoprotein</keyword>
<evidence type="ECO:0000256" key="4">
    <source>
        <dbReference type="ARBA" id="ARBA00023040"/>
    </source>
</evidence>
<dbReference type="GO" id="GO:0007214">
    <property type="term" value="P:gamma-aminobutyric acid signaling pathway"/>
    <property type="evidence" value="ECO:0007669"/>
    <property type="project" value="TreeGrafter"/>
</dbReference>
<feature type="domain" description="G-protein coupled receptors family 3 profile" evidence="11">
    <location>
        <begin position="84"/>
        <end position="281"/>
    </location>
</feature>
<dbReference type="InterPro" id="IPR002455">
    <property type="entry name" value="GPCR3_GABA-B"/>
</dbReference>
<feature type="compositionally biased region" description="Low complexity" evidence="9">
    <location>
        <begin position="542"/>
        <end position="560"/>
    </location>
</feature>
<evidence type="ECO:0000256" key="10">
    <source>
        <dbReference type="SAM" id="Phobius"/>
    </source>
</evidence>
<dbReference type="CDD" id="cd15047">
    <property type="entry name" value="7tmC_GABA-B-like"/>
    <property type="match status" value="1"/>
</dbReference>
<evidence type="ECO:0000313" key="12">
    <source>
        <dbReference type="EMBL" id="KAH3868442.1"/>
    </source>
</evidence>
<reference evidence="12" key="2">
    <citation type="submission" date="2020-11" db="EMBL/GenBank/DDBJ databases">
        <authorList>
            <person name="McCartney M.A."/>
            <person name="Auch B."/>
            <person name="Kono T."/>
            <person name="Mallez S."/>
            <person name="Becker A."/>
            <person name="Gohl D.M."/>
            <person name="Silverstein K.A.T."/>
            <person name="Koren S."/>
            <person name="Bechman K.B."/>
            <person name="Herman A."/>
            <person name="Abrahante J.E."/>
            <person name="Garbe J."/>
        </authorList>
    </citation>
    <scope>NUCLEOTIDE SEQUENCE</scope>
    <source>
        <strain evidence="12">Duluth1</strain>
        <tissue evidence="12">Whole animal</tissue>
    </source>
</reference>
<evidence type="ECO:0000259" key="11">
    <source>
        <dbReference type="PROSITE" id="PS50259"/>
    </source>
</evidence>
<dbReference type="PANTHER" id="PTHR10519">
    <property type="entry name" value="GABA-B RECEPTOR"/>
    <property type="match status" value="1"/>
</dbReference>
<feature type="transmembrane region" description="Helical" evidence="10">
    <location>
        <begin position="90"/>
        <end position="109"/>
    </location>
</feature>
<organism evidence="12 13">
    <name type="scientific">Dreissena polymorpha</name>
    <name type="common">Zebra mussel</name>
    <name type="synonym">Mytilus polymorpha</name>
    <dbReference type="NCBI Taxonomy" id="45954"/>
    <lineage>
        <taxon>Eukaryota</taxon>
        <taxon>Metazoa</taxon>
        <taxon>Spiralia</taxon>
        <taxon>Lophotrochozoa</taxon>
        <taxon>Mollusca</taxon>
        <taxon>Bivalvia</taxon>
        <taxon>Autobranchia</taxon>
        <taxon>Heteroconchia</taxon>
        <taxon>Euheterodonta</taxon>
        <taxon>Imparidentia</taxon>
        <taxon>Neoheterodontei</taxon>
        <taxon>Myida</taxon>
        <taxon>Dreissenoidea</taxon>
        <taxon>Dreissenidae</taxon>
        <taxon>Dreissena</taxon>
    </lineage>
</organism>
<comment type="subcellular location">
    <subcellularLocation>
        <location evidence="1">Membrane</location>
        <topology evidence="1">Multi-pass membrane protein</topology>
    </subcellularLocation>
</comment>
<sequence length="674" mass="75355">MESPDIPRPGLGTFVVACVFSTLGMMTSLSFFIFYVYHRNNRIVKMTCPSMNIVTCLGAMSLCVACFLHGLDFLLQDPVDRLHALCQVRVWLIVHAVTLVFGPVASKAWRVYQIFTYGFGKRLVIRDGRLFLVLLALLVVDAVLMALWQTIDPVKLQLTDITVTVILEHNTNDTQKPKTTSVPECACSKYAIWISLHVLWKMCIIAACLYFAWKTKHVSVPGLNESKNIVAAIFVCLIVTSCAAMMRLGLHDAPNAVSIVTAIVLAAYAAFVQLILFLPKVNYWWKTPNDVSTRISTSSLKEIASAVIPQVGVGDYNGNICPDDGIAEIVEENKILRESIAEKEGLISALQSHLDIAKVHLSKLPTEAEFAKNADDASDTSSGTHENPDGDYDVLRTPRLAERHEVRDICKLRTDNDKLAETGEEIFCQTDVQPPTRSSSMLSVSSKRSFVAEFTDIRTSLSAELDSAQCIHNNLKNSFSLNMGGTLNETEWLYETNSNTDSVADSIVQSFNLGGNRDVMSYLKSHLPHENSVIKVRRSRRPSTSSSVMSVQSNGSVNNNKHPEDILTEIPGIQRDSATPTSQQHADILRYYSYRHMNDGFQQFRTFRINQESRRPSFKSHFKKPTKIEQEQTTMTSHFPGYHVDRSAIYAVSNVIRKPPRTFQANELQTDSFV</sequence>
<evidence type="ECO:0000313" key="13">
    <source>
        <dbReference type="Proteomes" id="UP000828390"/>
    </source>
</evidence>
<dbReference type="PRINTS" id="PR01176">
    <property type="entry name" value="GABABRECEPTR"/>
</dbReference>